<name>A0A7W5FVA0_9BURK</name>
<dbReference type="EMBL" id="JACHXD010000011">
    <property type="protein sequence ID" value="MBB3120770.1"/>
    <property type="molecule type" value="Genomic_DNA"/>
</dbReference>
<evidence type="ECO:0000313" key="2">
    <source>
        <dbReference type="Proteomes" id="UP000541535"/>
    </source>
</evidence>
<proteinExistence type="predicted"/>
<comment type="caution">
    <text evidence="1">The sequence shown here is derived from an EMBL/GenBank/DDBJ whole genome shotgun (WGS) entry which is preliminary data.</text>
</comment>
<dbReference type="RefSeq" id="WP_229426285.1">
    <property type="nucleotide sequence ID" value="NZ_JACHXD010000011.1"/>
</dbReference>
<sequence length="75" mass="8648">MMDVSTLHPHHLAEVSELFQQRTDLQSSAIVDKGIAVQDCFNTVCAIEYLKSHNINPQVIERVLLQPEQRRRLVH</sequence>
<accession>A0A7W5FVA0</accession>
<gene>
    <name evidence="1" type="ORF">FHS03_003840</name>
</gene>
<protein>
    <submittedName>
        <fullName evidence="1">Uncharacterized protein</fullName>
    </submittedName>
</protein>
<evidence type="ECO:0000313" key="1">
    <source>
        <dbReference type="EMBL" id="MBB3120770.1"/>
    </source>
</evidence>
<dbReference type="AlphaFoldDB" id="A0A7W5FVA0"/>
<keyword evidence="2" id="KW-1185">Reference proteome</keyword>
<reference evidence="1 2" key="1">
    <citation type="submission" date="2020-08" db="EMBL/GenBank/DDBJ databases">
        <title>Genomic Encyclopedia of Type Strains, Phase III (KMG-III): the genomes of soil and plant-associated and newly described type strains.</title>
        <authorList>
            <person name="Whitman W."/>
        </authorList>
    </citation>
    <scope>NUCLEOTIDE SEQUENCE [LARGE SCALE GENOMIC DNA]</scope>
    <source>
        <strain evidence="1 2">CECT 8897</strain>
    </source>
</reference>
<organism evidence="1 2">
    <name type="scientific">Pseudoduganella violacea</name>
    <dbReference type="NCBI Taxonomy" id="1715466"/>
    <lineage>
        <taxon>Bacteria</taxon>
        <taxon>Pseudomonadati</taxon>
        <taxon>Pseudomonadota</taxon>
        <taxon>Betaproteobacteria</taxon>
        <taxon>Burkholderiales</taxon>
        <taxon>Oxalobacteraceae</taxon>
        <taxon>Telluria group</taxon>
        <taxon>Pseudoduganella</taxon>
    </lineage>
</organism>
<dbReference type="Proteomes" id="UP000541535">
    <property type="component" value="Unassembled WGS sequence"/>
</dbReference>